<keyword evidence="2" id="KW-1185">Reference proteome</keyword>
<evidence type="ECO:0000313" key="1">
    <source>
        <dbReference type="EMBL" id="MDG0865427.1"/>
    </source>
</evidence>
<dbReference type="RefSeq" id="WP_268154219.1">
    <property type="nucleotide sequence ID" value="NZ_JAPPUW010000033.1"/>
</dbReference>
<proteinExistence type="predicted"/>
<dbReference type="Proteomes" id="UP001152766">
    <property type="component" value="Unassembled WGS sequence"/>
</dbReference>
<name>A0A9X4LMS7_9BURK</name>
<sequence>MPVFSEILNKCLPAARSAFAEQGHSLHLMYLHEVENIRPRPAGEKNYQEFLDEVLHESVMLKLPWSPTSRRALAIEQRSQYLEYLALHSVSADNNLSLDPNYNIFLQLGGHRNFNLKPHVIEKKQDELQSSLKKFNILEEGPLQNALEAISEFHGLKRRSASKDEISWIGCWPHLKMTLRIIDLLATKKWSTVIVGCVFEYLPGKEFGMNDLMAGAEAYINQNKNEIEKIFSFESQVALFCDLAKLINNSLEMDAI</sequence>
<gene>
    <name evidence="1" type="ORF">EXJ73_23520</name>
</gene>
<organism evidence="1 2">
    <name type="scientific">Pelomonas aquatica</name>
    <dbReference type="NCBI Taxonomy" id="431058"/>
    <lineage>
        <taxon>Bacteria</taxon>
        <taxon>Pseudomonadati</taxon>
        <taxon>Pseudomonadota</taxon>
        <taxon>Betaproteobacteria</taxon>
        <taxon>Burkholderiales</taxon>
        <taxon>Sphaerotilaceae</taxon>
        <taxon>Roseateles</taxon>
    </lineage>
</organism>
<dbReference type="EMBL" id="SGUG01000089">
    <property type="protein sequence ID" value="MDG0865427.1"/>
    <property type="molecule type" value="Genomic_DNA"/>
</dbReference>
<comment type="caution">
    <text evidence="1">The sequence shown here is derived from an EMBL/GenBank/DDBJ whole genome shotgun (WGS) entry which is preliminary data.</text>
</comment>
<evidence type="ECO:0000313" key="2">
    <source>
        <dbReference type="Proteomes" id="UP001152766"/>
    </source>
</evidence>
<accession>A0A9X4LMS7</accession>
<protein>
    <submittedName>
        <fullName evidence="1">Uncharacterized protein</fullName>
    </submittedName>
</protein>
<reference evidence="1" key="1">
    <citation type="submission" date="2019-02" db="EMBL/GenBank/DDBJ databases">
        <title>Draft genome of the type strain Pelomonas aquatica CCUG 52575T.</title>
        <authorList>
            <person name="Gomila M."/>
            <person name="Lalucat J."/>
        </authorList>
    </citation>
    <scope>NUCLEOTIDE SEQUENCE</scope>
    <source>
        <strain evidence="1">CCUG 52575</strain>
    </source>
</reference>
<dbReference type="AlphaFoldDB" id="A0A9X4LMS7"/>